<evidence type="ECO:0000256" key="2">
    <source>
        <dbReference type="SAM" id="Phobius"/>
    </source>
</evidence>
<sequence>MKQKKDSAVSVDATTTSVDTDPGFPARWGERVSHGILNANGPRLDRTTPDFLSVVRDARTSKYANTLDAFPGAKAETTDPDAPPAESANLHLMGVTHEVVTSDLELAEISTTLPSATPVTRMRPADVRAPSTETIDELIDGIPNHVQPQRKKWERAKRHAARTPATPVAGAPFQERAVAPRRARRGPWTIALGAALFAVLLVVAFAVVRLTKSDDVATWYQAPINTTVALTVAIQPPPAPAVAQDHVSVSRAVEPSALANSEPVRSVPRVEPSAQMTIAPRARSGDKRAPSELAGRGDVPRTAHADELESDVGNATLPKAPLPQPSSGVRDLLTGH</sequence>
<gene>
    <name evidence="3" type="ORF">LZC95_01320</name>
</gene>
<evidence type="ECO:0000256" key="1">
    <source>
        <dbReference type="SAM" id="MobiDB-lite"/>
    </source>
</evidence>
<organism evidence="3 4">
    <name type="scientific">Pendulispora brunnea</name>
    <dbReference type="NCBI Taxonomy" id="2905690"/>
    <lineage>
        <taxon>Bacteria</taxon>
        <taxon>Pseudomonadati</taxon>
        <taxon>Myxococcota</taxon>
        <taxon>Myxococcia</taxon>
        <taxon>Myxococcales</taxon>
        <taxon>Sorangiineae</taxon>
        <taxon>Pendulisporaceae</taxon>
        <taxon>Pendulispora</taxon>
    </lineage>
</organism>
<proteinExistence type="predicted"/>
<feature type="region of interest" description="Disordered" evidence="1">
    <location>
        <begin position="258"/>
        <end position="336"/>
    </location>
</feature>
<feature type="compositionally biased region" description="Low complexity" evidence="1">
    <location>
        <begin position="8"/>
        <end position="21"/>
    </location>
</feature>
<keyword evidence="4" id="KW-1185">Reference proteome</keyword>
<keyword evidence="2" id="KW-0812">Transmembrane</keyword>
<protein>
    <submittedName>
        <fullName evidence="3">Uncharacterized protein</fullName>
    </submittedName>
</protein>
<name>A0ABZ2KEH2_9BACT</name>
<keyword evidence="2" id="KW-0472">Membrane</keyword>
<dbReference type="Proteomes" id="UP001379533">
    <property type="component" value="Chromosome"/>
</dbReference>
<evidence type="ECO:0000313" key="3">
    <source>
        <dbReference type="EMBL" id="WXA95480.1"/>
    </source>
</evidence>
<accession>A0ABZ2KEH2</accession>
<reference evidence="3 4" key="1">
    <citation type="submission" date="2021-12" db="EMBL/GenBank/DDBJ databases">
        <title>Discovery of the Pendulisporaceae a myxobacterial family with distinct sporulation behavior and unique specialized metabolism.</title>
        <authorList>
            <person name="Garcia R."/>
            <person name="Popoff A."/>
            <person name="Bader C.D."/>
            <person name="Loehr J."/>
            <person name="Walesch S."/>
            <person name="Walt C."/>
            <person name="Boldt J."/>
            <person name="Bunk B."/>
            <person name="Haeckl F.J.F.P.J."/>
            <person name="Gunesch A.P."/>
            <person name="Birkelbach J."/>
            <person name="Nuebel U."/>
            <person name="Pietschmann T."/>
            <person name="Bach T."/>
            <person name="Mueller R."/>
        </authorList>
    </citation>
    <scope>NUCLEOTIDE SEQUENCE [LARGE SCALE GENOMIC DNA]</scope>
    <source>
        <strain evidence="3 4">MSr12523</strain>
    </source>
</reference>
<dbReference type="EMBL" id="CP089982">
    <property type="protein sequence ID" value="WXA95480.1"/>
    <property type="molecule type" value="Genomic_DNA"/>
</dbReference>
<feature type="region of interest" description="Disordered" evidence="1">
    <location>
        <begin position="1"/>
        <end position="27"/>
    </location>
</feature>
<keyword evidence="2" id="KW-1133">Transmembrane helix</keyword>
<feature type="transmembrane region" description="Helical" evidence="2">
    <location>
        <begin position="188"/>
        <end position="208"/>
    </location>
</feature>
<feature type="compositionally biased region" description="Basic and acidic residues" evidence="1">
    <location>
        <begin position="298"/>
        <end position="307"/>
    </location>
</feature>
<dbReference type="RefSeq" id="WP_394846086.1">
    <property type="nucleotide sequence ID" value="NZ_CP089982.1"/>
</dbReference>
<evidence type="ECO:0000313" key="4">
    <source>
        <dbReference type="Proteomes" id="UP001379533"/>
    </source>
</evidence>